<organism evidence="2 3">
    <name type="scientific">Hymenobacter duratus</name>
    <dbReference type="NCBI Taxonomy" id="2771356"/>
    <lineage>
        <taxon>Bacteria</taxon>
        <taxon>Pseudomonadati</taxon>
        <taxon>Bacteroidota</taxon>
        <taxon>Cytophagia</taxon>
        <taxon>Cytophagales</taxon>
        <taxon>Hymenobacteraceae</taxon>
        <taxon>Hymenobacter</taxon>
    </lineage>
</organism>
<sequence>MPRQSIPSTTLLAQVRKYFGLEQRELAGLLGVTAAQVGHIEAGRRTLTSKVLLRLNPLAALLPPEAPAPLSETELAATVAPPAAGPLEARLDYCRHHAGRLRRQLRTYTTRANYAHRWQQALPTLLAAIPEADFTNLPPASDLEALHAWNAARTTRARLHQLATELTPAETAEWHLLRLRAEALETEAAALAELLAVAAG</sequence>
<dbReference type="Pfam" id="PF13560">
    <property type="entry name" value="HTH_31"/>
    <property type="match status" value="1"/>
</dbReference>
<feature type="domain" description="HTH cro/C1-type" evidence="1">
    <location>
        <begin position="12"/>
        <end position="55"/>
    </location>
</feature>
<dbReference type="EMBL" id="JACWZZ010000004">
    <property type="protein sequence ID" value="MBD2716985.1"/>
    <property type="molecule type" value="Genomic_DNA"/>
</dbReference>
<dbReference type="SUPFAM" id="SSF47413">
    <property type="entry name" value="lambda repressor-like DNA-binding domains"/>
    <property type="match status" value="1"/>
</dbReference>
<dbReference type="Proteomes" id="UP000642468">
    <property type="component" value="Unassembled WGS sequence"/>
</dbReference>
<evidence type="ECO:0000259" key="1">
    <source>
        <dbReference type="PROSITE" id="PS50943"/>
    </source>
</evidence>
<dbReference type="InterPro" id="IPR001387">
    <property type="entry name" value="Cro/C1-type_HTH"/>
</dbReference>
<gene>
    <name evidence="2" type="ORF">IC231_18195</name>
</gene>
<name>A0ABR8JJH0_9BACT</name>
<dbReference type="SMART" id="SM00530">
    <property type="entry name" value="HTH_XRE"/>
    <property type="match status" value="1"/>
</dbReference>
<evidence type="ECO:0000313" key="3">
    <source>
        <dbReference type="Proteomes" id="UP000642468"/>
    </source>
</evidence>
<comment type="caution">
    <text evidence="2">The sequence shown here is derived from an EMBL/GenBank/DDBJ whole genome shotgun (WGS) entry which is preliminary data.</text>
</comment>
<dbReference type="PROSITE" id="PS50943">
    <property type="entry name" value="HTH_CROC1"/>
    <property type="match status" value="1"/>
</dbReference>
<dbReference type="InterPro" id="IPR010982">
    <property type="entry name" value="Lambda_DNA-bd_dom_sf"/>
</dbReference>
<protein>
    <submittedName>
        <fullName evidence="2">Helix-turn-helix transcriptional regulator</fullName>
    </submittedName>
</protein>
<proteinExistence type="predicted"/>
<dbReference type="Gene3D" id="1.10.260.40">
    <property type="entry name" value="lambda repressor-like DNA-binding domains"/>
    <property type="match status" value="1"/>
</dbReference>
<dbReference type="CDD" id="cd00093">
    <property type="entry name" value="HTH_XRE"/>
    <property type="match status" value="1"/>
</dbReference>
<reference evidence="2 3" key="1">
    <citation type="submission" date="2020-09" db="EMBL/GenBank/DDBJ databases">
        <authorList>
            <person name="Kim M.K."/>
        </authorList>
    </citation>
    <scope>NUCLEOTIDE SEQUENCE [LARGE SCALE GENOMIC DNA]</scope>
    <source>
        <strain evidence="2 3">BT646</strain>
    </source>
</reference>
<evidence type="ECO:0000313" key="2">
    <source>
        <dbReference type="EMBL" id="MBD2716985.1"/>
    </source>
</evidence>
<keyword evidence="3" id="KW-1185">Reference proteome</keyword>
<dbReference type="RefSeq" id="WP_190785894.1">
    <property type="nucleotide sequence ID" value="NZ_JACWZZ010000004.1"/>
</dbReference>
<accession>A0ABR8JJH0</accession>